<name>A0A0E9SAX6_ANGAN</name>
<proteinExistence type="predicted"/>
<protein>
    <submittedName>
        <fullName evidence="1">Uncharacterized protein</fullName>
    </submittedName>
</protein>
<reference evidence="1" key="2">
    <citation type="journal article" date="2015" name="Fish Shellfish Immunol.">
        <title>Early steps in the European eel (Anguilla anguilla)-Vibrio vulnificus interaction in the gills: Role of the RtxA13 toxin.</title>
        <authorList>
            <person name="Callol A."/>
            <person name="Pajuelo D."/>
            <person name="Ebbesson L."/>
            <person name="Teles M."/>
            <person name="MacKenzie S."/>
            <person name="Amaro C."/>
        </authorList>
    </citation>
    <scope>NUCLEOTIDE SEQUENCE</scope>
</reference>
<dbReference type="AlphaFoldDB" id="A0A0E9SAX6"/>
<sequence length="32" mass="3608">MDFISVGPSLTSKTGIKKLGETRRRLYIFPPV</sequence>
<evidence type="ECO:0000313" key="1">
    <source>
        <dbReference type="EMBL" id="JAH37678.1"/>
    </source>
</evidence>
<organism evidence="1">
    <name type="scientific">Anguilla anguilla</name>
    <name type="common">European freshwater eel</name>
    <name type="synonym">Muraena anguilla</name>
    <dbReference type="NCBI Taxonomy" id="7936"/>
    <lineage>
        <taxon>Eukaryota</taxon>
        <taxon>Metazoa</taxon>
        <taxon>Chordata</taxon>
        <taxon>Craniata</taxon>
        <taxon>Vertebrata</taxon>
        <taxon>Euteleostomi</taxon>
        <taxon>Actinopterygii</taxon>
        <taxon>Neopterygii</taxon>
        <taxon>Teleostei</taxon>
        <taxon>Anguilliformes</taxon>
        <taxon>Anguillidae</taxon>
        <taxon>Anguilla</taxon>
    </lineage>
</organism>
<accession>A0A0E9SAX6</accession>
<reference evidence="1" key="1">
    <citation type="submission" date="2014-11" db="EMBL/GenBank/DDBJ databases">
        <authorList>
            <person name="Amaro Gonzalez C."/>
        </authorList>
    </citation>
    <scope>NUCLEOTIDE SEQUENCE</scope>
</reference>
<dbReference type="EMBL" id="GBXM01070899">
    <property type="protein sequence ID" value="JAH37678.1"/>
    <property type="molecule type" value="Transcribed_RNA"/>
</dbReference>